<evidence type="ECO:0000313" key="1">
    <source>
        <dbReference type="EMBL" id="KAJ9104347.1"/>
    </source>
</evidence>
<reference evidence="1" key="1">
    <citation type="submission" date="2023-04" db="EMBL/GenBank/DDBJ databases">
        <title>Draft Genome sequencing of Naganishia species isolated from polar environments using Oxford Nanopore Technology.</title>
        <authorList>
            <person name="Leo P."/>
            <person name="Venkateswaran K."/>
        </authorList>
    </citation>
    <scope>NUCLEOTIDE SEQUENCE</scope>
    <source>
        <strain evidence="1">MNA-CCFEE 5261</strain>
    </source>
</reference>
<dbReference type="EMBL" id="JASBWR010000040">
    <property type="protein sequence ID" value="KAJ9104347.1"/>
    <property type="molecule type" value="Genomic_DNA"/>
</dbReference>
<gene>
    <name evidence="1" type="ORF">QFC19_003989</name>
</gene>
<comment type="caution">
    <text evidence="1">The sequence shown here is derived from an EMBL/GenBank/DDBJ whole genome shotgun (WGS) entry which is preliminary data.</text>
</comment>
<keyword evidence="2" id="KW-1185">Reference proteome</keyword>
<proteinExistence type="predicted"/>
<dbReference type="Proteomes" id="UP001241377">
    <property type="component" value="Unassembled WGS sequence"/>
</dbReference>
<name>A0ACC2VYD1_9TREE</name>
<sequence>MSEPAPASSSRALISGDSSSKASVSLTRQVILDEDDYTAALSHIIKRDFFPSLDRLSATNNYLSALESQDTIAIADSIRHLSALTPGPGQRDAQMTAARHRREREMADVAGTPYISRTPFGGAGMETPMPYNPAQELMDERESKRRKIDLSSGLDNFQAAYTSEDNSSFMEILQDENRQKKEKYSWAYAAEEQAKQNRLRLEQSRRQLLIEAGGYVPDDGLLPVRKRIEPPTHRLALTLPKIEEQDQKQIEGGKGKQKAIQSDADTGSTDKGDDDTNTSLVVSNTEGATTSDIRSLVRRAPECDVPNIANTQLVIPNALPEGSLPPVRDDQSELVEIVLDPSTHLARALAEAGLPETAIVTRQGELVPSREVASGAGDGLGRGEADRMQREAIEKQVMGELKDDREKLVPTWGYKTRNALMFGPDANVNPVLPGPRPALTAAQMRADPPEIRHANTRLEDEDEGDDQDASSSRRATSPSRSRVGAAIAGKQYQPSSSLPKYGNYPLVPAVPSPSPSELGPDAVKQLMTWGTLLGTPRALNGDDDANVDLTPNNFKINEPKRRDEIGRRLATNASKSMRERAKGFGSTPKGLAVLSVRDTGSTRTRAGSMGPPALPTPGSVTPRRREEALTPAGRSLLQRSVFGTPGRSEPSGLGLPRSAGTRSRGEAMERANGWNSANANKSSHKRTW</sequence>
<evidence type="ECO:0000313" key="2">
    <source>
        <dbReference type="Proteomes" id="UP001241377"/>
    </source>
</evidence>
<protein>
    <submittedName>
        <fullName evidence="1">Uncharacterized protein</fullName>
    </submittedName>
</protein>
<accession>A0ACC2VYD1</accession>
<organism evidence="1 2">
    <name type="scientific">Naganishia cerealis</name>
    <dbReference type="NCBI Taxonomy" id="610337"/>
    <lineage>
        <taxon>Eukaryota</taxon>
        <taxon>Fungi</taxon>
        <taxon>Dikarya</taxon>
        <taxon>Basidiomycota</taxon>
        <taxon>Agaricomycotina</taxon>
        <taxon>Tremellomycetes</taxon>
        <taxon>Filobasidiales</taxon>
        <taxon>Filobasidiaceae</taxon>
        <taxon>Naganishia</taxon>
    </lineage>
</organism>